<dbReference type="VEuPathDB" id="FungiDB:TAPDE_005398"/>
<feature type="transmembrane region" description="Helical" evidence="7">
    <location>
        <begin position="79"/>
        <end position="97"/>
    </location>
</feature>
<dbReference type="PANTHER" id="PTHR16133:SF0">
    <property type="entry name" value="ZINC_IRON REGULATED TRANSPORTER-RELATED PROTEIN 102B, ISOFORM E"/>
    <property type="match status" value="1"/>
</dbReference>
<comment type="subcellular location">
    <subcellularLocation>
        <location evidence="1">Endomembrane system</location>
        <topology evidence="1">Multi-pass membrane protein</topology>
    </subcellularLocation>
    <subcellularLocation>
        <location evidence="2">Golgi apparatus membrane</location>
    </subcellularLocation>
</comment>
<dbReference type="Proteomes" id="UP000013776">
    <property type="component" value="Unassembled WGS sequence"/>
</dbReference>
<dbReference type="STRING" id="1097556.R4XK80"/>
<dbReference type="eggNOG" id="KOG3907">
    <property type="taxonomic scope" value="Eukaryota"/>
</dbReference>
<proteinExistence type="predicted"/>
<dbReference type="EMBL" id="CAHR02000328">
    <property type="protein sequence ID" value="CCG84855.1"/>
    <property type="molecule type" value="Genomic_DNA"/>
</dbReference>
<evidence type="ECO:0000256" key="3">
    <source>
        <dbReference type="ARBA" id="ARBA00022692"/>
    </source>
</evidence>
<dbReference type="AlphaFoldDB" id="R4XK80"/>
<evidence type="ECO:0000256" key="1">
    <source>
        <dbReference type="ARBA" id="ARBA00004127"/>
    </source>
</evidence>
<protein>
    <submittedName>
        <fullName evidence="8">Uncharacterized protein</fullName>
    </submittedName>
</protein>
<name>R4XK80_TAPDE</name>
<organism evidence="8 9">
    <name type="scientific">Taphrina deformans (strain PYCC 5710 / ATCC 11124 / CBS 356.35 / IMI 108563 / JCM 9778 / NBRC 8474)</name>
    <name type="common">Peach leaf curl fungus</name>
    <name type="synonym">Lalaria deformans</name>
    <dbReference type="NCBI Taxonomy" id="1097556"/>
    <lineage>
        <taxon>Eukaryota</taxon>
        <taxon>Fungi</taxon>
        <taxon>Dikarya</taxon>
        <taxon>Ascomycota</taxon>
        <taxon>Taphrinomycotina</taxon>
        <taxon>Taphrinomycetes</taxon>
        <taxon>Taphrinales</taxon>
        <taxon>Taphrinaceae</taxon>
        <taxon>Taphrina</taxon>
    </lineage>
</organism>
<keyword evidence="9" id="KW-1185">Reference proteome</keyword>
<feature type="transmembrane region" description="Helical" evidence="7">
    <location>
        <begin position="271"/>
        <end position="290"/>
    </location>
</feature>
<evidence type="ECO:0000256" key="4">
    <source>
        <dbReference type="ARBA" id="ARBA00022989"/>
    </source>
</evidence>
<evidence type="ECO:0000256" key="2">
    <source>
        <dbReference type="ARBA" id="ARBA00004394"/>
    </source>
</evidence>
<keyword evidence="3 7" id="KW-0812">Transmembrane</keyword>
<gene>
    <name evidence="8" type="ORF">TAPDE_005398</name>
</gene>
<comment type="caution">
    <text evidence="8">The sequence shown here is derived from an EMBL/GenBank/DDBJ whole genome shotgun (WGS) entry which is preliminary data.</text>
</comment>
<feature type="transmembrane region" description="Helical" evidence="7">
    <location>
        <begin position="211"/>
        <end position="235"/>
    </location>
</feature>
<feature type="transmembrane region" description="Helical" evidence="7">
    <location>
        <begin position="241"/>
        <end position="259"/>
    </location>
</feature>
<evidence type="ECO:0000313" key="8">
    <source>
        <dbReference type="EMBL" id="CCG84855.1"/>
    </source>
</evidence>
<dbReference type="InterPro" id="IPR003689">
    <property type="entry name" value="ZIP"/>
</dbReference>
<evidence type="ECO:0000256" key="5">
    <source>
        <dbReference type="ARBA" id="ARBA00023034"/>
    </source>
</evidence>
<dbReference type="InterPro" id="IPR045891">
    <property type="entry name" value="ZIP9"/>
</dbReference>
<dbReference type="OrthoDB" id="19859at2759"/>
<keyword evidence="5" id="KW-0333">Golgi apparatus</keyword>
<accession>R4XK80</accession>
<evidence type="ECO:0000256" key="7">
    <source>
        <dbReference type="SAM" id="Phobius"/>
    </source>
</evidence>
<keyword evidence="4 7" id="KW-1133">Transmembrane helix</keyword>
<dbReference type="Pfam" id="PF02535">
    <property type="entry name" value="Zip"/>
    <property type="match status" value="1"/>
</dbReference>
<evidence type="ECO:0000313" key="9">
    <source>
        <dbReference type="Proteomes" id="UP000013776"/>
    </source>
</evidence>
<reference evidence="8 9" key="1">
    <citation type="journal article" date="2013" name="MBio">
        <title>Genome sequencing of the plant pathogen Taphrina deformans, the causal agent of peach leaf curl.</title>
        <authorList>
            <person name="Cisse O.H."/>
            <person name="Almeida J.M.G.C.F."/>
            <person name="Fonseca A."/>
            <person name="Kumar A.A."/>
            <person name="Salojaervi J."/>
            <person name="Overmyer K."/>
            <person name="Hauser P.M."/>
            <person name="Pagni M."/>
        </authorList>
    </citation>
    <scope>NUCLEOTIDE SEQUENCE [LARGE SCALE GENOMIC DNA]</scope>
    <source>
        <strain evidence="9">PYCC 5710 / ATCC 11124 / CBS 356.35 / IMI 108563 / JCM 9778 / NBRC 8474</strain>
    </source>
</reference>
<dbReference type="PANTHER" id="PTHR16133">
    <property type="entry name" value="SOLUTE CARRIER FAMILY 39 ZINC TRANSPORTER , MEMBER 9-RELATED"/>
    <property type="match status" value="1"/>
</dbReference>
<dbReference type="GO" id="GO:0000139">
    <property type="term" value="C:Golgi membrane"/>
    <property type="evidence" value="ECO:0007669"/>
    <property type="project" value="UniProtKB-SubCell"/>
</dbReference>
<dbReference type="GO" id="GO:0006829">
    <property type="term" value="P:zinc ion transport"/>
    <property type="evidence" value="ECO:0007669"/>
    <property type="project" value="InterPro"/>
</dbReference>
<evidence type="ECO:0000256" key="6">
    <source>
        <dbReference type="ARBA" id="ARBA00023136"/>
    </source>
</evidence>
<feature type="transmembrane region" description="Helical" evidence="7">
    <location>
        <begin position="176"/>
        <end position="199"/>
    </location>
</feature>
<sequence length="292" mass="31040">MFALVILCTIMFLTSFGIGVIPLYMQLSEKSIERLSITGTGVLIASALAIVIPEGCEAVLVHDSHSQTSTTLAHSEENLKRYIGAAIVIGFVVMLCIEQSTSKIITQHATVSYIAVDSLHELRDRYTDEETGHENNTQQGSSSKSAIASTLGLCIHSLADGVALGSSAHSKTSLSIVIFFAILVHKGPAAFGLTSILLSKRLSRKYVQLHLLAFSVATPIGAIITYLCILMFNAVETSSTGTGLLLAFSGGTFLYVAVSHAPHGHLEMTKFICLLGGLAIPTLVSILSSHDH</sequence>
<keyword evidence="6 7" id="KW-0472">Membrane</keyword>
<dbReference type="GO" id="GO:0046873">
    <property type="term" value="F:metal ion transmembrane transporter activity"/>
    <property type="evidence" value="ECO:0007669"/>
    <property type="project" value="InterPro"/>
</dbReference>